<evidence type="ECO:0000256" key="1">
    <source>
        <dbReference type="SAM" id="Phobius"/>
    </source>
</evidence>
<dbReference type="SMART" id="SM01259">
    <property type="entry name" value="LAB_N"/>
    <property type="match status" value="1"/>
</dbReference>
<evidence type="ECO:0000313" key="4">
    <source>
        <dbReference type="Proteomes" id="UP001597102"/>
    </source>
</evidence>
<name>A0ABW3J715_9HYPH</name>
<dbReference type="Gene3D" id="1.20.1280.290">
    <property type="match status" value="1"/>
</dbReference>
<gene>
    <name evidence="3" type="ORF">ACFQ2F_03790</name>
</gene>
<dbReference type="InterPro" id="IPR014546">
    <property type="entry name" value="UCP028440_lipidA_biosyn"/>
</dbReference>
<feature type="domain" description="Lipid A biosynthesis N-terminal" evidence="2">
    <location>
        <begin position="24"/>
        <end position="95"/>
    </location>
</feature>
<sequence>MSAAVASGSLLANATRAEVIWLVVGFAAQMMFAMRFLIQWVYTERARESVVPEAFWYFSLGGGLMLLTYAIYRADPVFILGQAMGLVVYSRNLYFIWTRKTELRAVAPEK</sequence>
<dbReference type="InterPro" id="IPR011499">
    <property type="entry name" value="Lipid_A_biosynth_N"/>
</dbReference>
<evidence type="ECO:0000259" key="2">
    <source>
        <dbReference type="SMART" id="SM01259"/>
    </source>
</evidence>
<keyword evidence="4" id="KW-1185">Reference proteome</keyword>
<feature type="transmembrane region" description="Helical" evidence="1">
    <location>
        <begin position="20"/>
        <end position="42"/>
    </location>
</feature>
<keyword evidence="1" id="KW-0812">Transmembrane</keyword>
<feature type="transmembrane region" description="Helical" evidence="1">
    <location>
        <begin position="54"/>
        <end position="72"/>
    </location>
</feature>
<dbReference type="Proteomes" id="UP001597102">
    <property type="component" value="Unassembled WGS sequence"/>
</dbReference>
<keyword evidence="1" id="KW-0472">Membrane</keyword>
<dbReference type="PIRSF" id="PIRSF028440">
    <property type="entry name" value="UCP_LAB_N"/>
    <property type="match status" value="1"/>
</dbReference>
<protein>
    <submittedName>
        <fullName evidence="3">Lipid-A-disaccharide synthase N-terminal domain-containing protein</fullName>
    </submittedName>
</protein>
<dbReference type="EMBL" id="JBHTJO010000001">
    <property type="protein sequence ID" value="MFD0986212.1"/>
    <property type="molecule type" value="Genomic_DNA"/>
</dbReference>
<feature type="transmembrane region" description="Helical" evidence="1">
    <location>
        <begin position="78"/>
        <end position="97"/>
    </location>
</feature>
<dbReference type="Pfam" id="PF07578">
    <property type="entry name" value="LAB_N"/>
    <property type="match status" value="1"/>
</dbReference>
<reference evidence="4" key="1">
    <citation type="journal article" date="2019" name="Int. J. Syst. Evol. Microbiol.">
        <title>The Global Catalogue of Microorganisms (GCM) 10K type strain sequencing project: providing services to taxonomists for standard genome sequencing and annotation.</title>
        <authorList>
            <consortium name="The Broad Institute Genomics Platform"/>
            <consortium name="The Broad Institute Genome Sequencing Center for Infectious Disease"/>
            <person name="Wu L."/>
            <person name="Ma J."/>
        </authorList>
    </citation>
    <scope>NUCLEOTIDE SEQUENCE [LARGE SCALE GENOMIC DNA]</scope>
    <source>
        <strain evidence="4">CCUG 61697</strain>
    </source>
</reference>
<dbReference type="RefSeq" id="WP_379085910.1">
    <property type="nucleotide sequence ID" value="NZ_JBHTJO010000001.1"/>
</dbReference>
<accession>A0ABW3J715</accession>
<comment type="caution">
    <text evidence="3">The sequence shown here is derived from an EMBL/GenBank/DDBJ whole genome shotgun (WGS) entry which is preliminary data.</text>
</comment>
<keyword evidence="1" id="KW-1133">Transmembrane helix</keyword>
<evidence type="ECO:0000313" key="3">
    <source>
        <dbReference type="EMBL" id="MFD0986212.1"/>
    </source>
</evidence>
<organism evidence="3 4">
    <name type="scientific">Methyloligella solikamskensis</name>
    <dbReference type="NCBI Taxonomy" id="1177756"/>
    <lineage>
        <taxon>Bacteria</taxon>
        <taxon>Pseudomonadati</taxon>
        <taxon>Pseudomonadota</taxon>
        <taxon>Alphaproteobacteria</taxon>
        <taxon>Hyphomicrobiales</taxon>
        <taxon>Hyphomicrobiaceae</taxon>
        <taxon>Methyloligella</taxon>
    </lineage>
</organism>
<proteinExistence type="predicted"/>